<evidence type="ECO:0000313" key="3">
    <source>
        <dbReference type="EMBL" id="CAL1240946.1"/>
    </source>
</evidence>
<proteinExistence type="predicted"/>
<dbReference type="Proteomes" id="UP001497493">
    <property type="component" value="Chromosome"/>
</dbReference>
<keyword evidence="1" id="KW-0472">Membrane</keyword>
<feature type="transmembrane region" description="Helical" evidence="1">
    <location>
        <begin position="144"/>
        <end position="164"/>
    </location>
</feature>
<feature type="transmembrane region" description="Helical" evidence="1">
    <location>
        <begin position="106"/>
        <end position="123"/>
    </location>
</feature>
<dbReference type="PANTHER" id="PTHR36435">
    <property type="entry name" value="SLR1288 PROTEIN"/>
    <property type="match status" value="1"/>
</dbReference>
<protein>
    <submittedName>
        <fullName evidence="3">CPBP family intramembrane metalloprotease</fullName>
    </submittedName>
</protein>
<name>A0ABM9NK02_9GAMM</name>
<dbReference type="EMBL" id="OZ026884">
    <property type="protein sequence ID" value="CAL1240946.1"/>
    <property type="molecule type" value="Genomic_DNA"/>
</dbReference>
<dbReference type="InterPro" id="IPR003675">
    <property type="entry name" value="Rce1/LyrA-like_dom"/>
</dbReference>
<keyword evidence="3" id="KW-0378">Hydrolase</keyword>
<keyword evidence="3" id="KW-0482">Metalloprotease</keyword>
<feature type="domain" description="CAAX prenyl protease 2/Lysostaphin resistance protein A-like" evidence="2">
    <location>
        <begin position="113"/>
        <end position="220"/>
    </location>
</feature>
<keyword evidence="1" id="KW-0812">Transmembrane</keyword>
<evidence type="ECO:0000256" key="1">
    <source>
        <dbReference type="SAM" id="Phobius"/>
    </source>
</evidence>
<feature type="transmembrane region" description="Helical" evidence="1">
    <location>
        <begin position="60"/>
        <end position="86"/>
    </location>
</feature>
<evidence type="ECO:0000259" key="2">
    <source>
        <dbReference type="Pfam" id="PF02517"/>
    </source>
</evidence>
<reference evidence="3 4" key="1">
    <citation type="submission" date="2024-04" db="EMBL/GenBank/DDBJ databases">
        <authorList>
            <person name="Cremers G."/>
        </authorList>
    </citation>
    <scope>NUCLEOTIDE SEQUENCE [LARGE SCALE GENOMIC DNA]</scope>
    <source>
        <strain evidence="3">MeCH1-AG</strain>
    </source>
</reference>
<accession>A0ABM9NK02</accession>
<dbReference type="GO" id="GO:0008237">
    <property type="term" value="F:metallopeptidase activity"/>
    <property type="evidence" value="ECO:0007669"/>
    <property type="project" value="UniProtKB-KW"/>
</dbReference>
<keyword evidence="1" id="KW-1133">Transmembrane helix</keyword>
<dbReference type="PANTHER" id="PTHR36435:SF1">
    <property type="entry name" value="CAAX AMINO TERMINAL PROTEASE FAMILY PROTEIN"/>
    <property type="match status" value="1"/>
</dbReference>
<sequence>MVVAVLLVALLFRVLDIFVFRLDERWGEILLSKSLTLVLVLGAVLATGRDLQALGLRGTGMGPFLAVSIVGLIGIFGFALSLQILAIRLQGSDAKVSFEAVDPKTSLTGGIDFVLLLVLGNAINALAEEGLFRGLLQPELEARLGLWPAVTLQAVLFGLWHLVWPVKIVFVGQTTVAAAFSSGLALLMGSSVAGGAFGLLYHITQSLWVPIAVHFLNNCFYNFVHIRTDTGLDKNVLLMQTVATVGLVALVPLLRVVAR</sequence>
<evidence type="ECO:0000313" key="4">
    <source>
        <dbReference type="Proteomes" id="UP001497493"/>
    </source>
</evidence>
<dbReference type="Pfam" id="PF02517">
    <property type="entry name" value="Rce1-like"/>
    <property type="match status" value="1"/>
</dbReference>
<keyword evidence="3" id="KW-0645">Protease</keyword>
<organism evidence="3 4">
    <name type="scientific">Candidatus Methylocalor cossyra</name>
    <dbReference type="NCBI Taxonomy" id="3108543"/>
    <lineage>
        <taxon>Bacteria</taxon>
        <taxon>Pseudomonadati</taxon>
        <taxon>Pseudomonadota</taxon>
        <taxon>Gammaproteobacteria</taxon>
        <taxon>Methylococcales</taxon>
        <taxon>Methylococcaceae</taxon>
        <taxon>Candidatus Methylocalor</taxon>
    </lineage>
</organism>
<feature type="transmembrane region" description="Helical" evidence="1">
    <location>
        <begin position="26"/>
        <end position="48"/>
    </location>
</feature>
<gene>
    <name evidence="3" type="ORF">MECH1_V1_2170</name>
</gene>
<keyword evidence="4" id="KW-1185">Reference proteome</keyword>
<dbReference type="InterPro" id="IPR052710">
    <property type="entry name" value="CAAX_protease"/>
</dbReference>
<feature type="transmembrane region" description="Helical" evidence="1">
    <location>
        <begin position="236"/>
        <end position="258"/>
    </location>
</feature>
<feature type="transmembrane region" description="Helical" evidence="1">
    <location>
        <begin position="176"/>
        <end position="200"/>
    </location>
</feature>